<gene>
    <name evidence="3" type="ORF">Q5I04_04020</name>
    <name evidence="4" type="ORF">Q5I06_03245</name>
</gene>
<feature type="compositionally biased region" description="Basic and acidic residues" evidence="1">
    <location>
        <begin position="168"/>
        <end position="181"/>
    </location>
</feature>
<dbReference type="Proteomes" id="UP001177258">
    <property type="component" value="Unassembled WGS sequence"/>
</dbReference>
<comment type="caution">
    <text evidence="4">The sequence shown here is derived from an EMBL/GenBank/DDBJ whole genome shotgun (WGS) entry which is preliminary data.</text>
</comment>
<evidence type="ECO:0000256" key="1">
    <source>
        <dbReference type="SAM" id="MobiDB-lite"/>
    </source>
</evidence>
<organism evidence="4 5">
    <name type="scientific">Helicobacter cappadocius</name>
    <dbReference type="NCBI Taxonomy" id="3063998"/>
    <lineage>
        <taxon>Bacteria</taxon>
        <taxon>Pseudomonadati</taxon>
        <taxon>Campylobacterota</taxon>
        <taxon>Epsilonproteobacteria</taxon>
        <taxon>Campylobacterales</taxon>
        <taxon>Helicobacteraceae</taxon>
        <taxon>Helicobacter</taxon>
    </lineage>
</organism>
<evidence type="ECO:0000313" key="6">
    <source>
        <dbReference type="Proteomes" id="UP001240777"/>
    </source>
</evidence>
<dbReference type="EMBL" id="JAUPEV010000005">
    <property type="protein sequence ID" value="MDO7253076.1"/>
    <property type="molecule type" value="Genomic_DNA"/>
</dbReference>
<dbReference type="RefSeq" id="WP_305516921.1">
    <property type="nucleotide sequence ID" value="NZ_JAUPEV010000005.1"/>
</dbReference>
<evidence type="ECO:0000313" key="4">
    <source>
        <dbReference type="EMBL" id="MDP2538798.1"/>
    </source>
</evidence>
<proteinExistence type="predicted"/>
<dbReference type="EMBL" id="JAUYZK010000003">
    <property type="protein sequence ID" value="MDP2538798.1"/>
    <property type="molecule type" value="Genomic_DNA"/>
</dbReference>
<feature type="domain" description="Phage-Barnase-EndoU-ColicinE5/D-RelE-like nuclease" evidence="2">
    <location>
        <begin position="37"/>
        <end position="124"/>
    </location>
</feature>
<dbReference type="Pfam" id="PF18809">
    <property type="entry name" value="PBECR1"/>
    <property type="match status" value="1"/>
</dbReference>
<reference evidence="4 6" key="1">
    <citation type="submission" date="2023-07" db="EMBL/GenBank/DDBJ databases">
        <title>Unpublished Manusciprt.</title>
        <authorList>
            <person name="Aydin F."/>
            <person name="Tarhane S."/>
            <person name="Saticioglu I.B."/>
            <person name="Karakaya E."/>
            <person name="Abay S."/>
            <person name="Guran O."/>
            <person name="Bozkurt E."/>
            <person name="Uzum N."/>
            <person name="Olgun K."/>
            <person name="Jablonski D."/>
        </authorList>
    </citation>
    <scope>NUCLEOTIDE SEQUENCE</scope>
    <source>
        <strain evidence="6">faydin-H75</strain>
        <strain evidence="4">Faydin-H76</strain>
    </source>
</reference>
<evidence type="ECO:0000313" key="5">
    <source>
        <dbReference type="Proteomes" id="UP001177258"/>
    </source>
</evidence>
<evidence type="ECO:0000313" key="3">
    <source>
        <dbReference type="EMBL" id="MDO7253076.1"/>
    </source>
</evidence>
<reference evidence="3" key="2">
    <citation type="submission" date="2023-07" db="EMBL/GenBank/DDBJ databases">
        <authorList>
            <person name="Aydin F."/>
            <person name="Tarhane S."/>
            <person name="Saticioglu I.B."/>
            <person name="Karakaya E."/>
            <person name="Abay S."/>
            <person name="Guran O."/>
            <person name="Bozkurt E."/>
            <person name="Uzum N."/>
            <person name="Olgun K."/>
            <person name="Jablonski D."/>
        </authorList>
    </citation>
    <scope>NUCLEOTIDE SEQUENCE</scope>
    <source>
        <strain evidence="3">Faydin-H75</strain>
    </source>
</reference>
<dbReference type="Proteomes" id="UP001240777">
    <property type="component" value="Unassembled WGS sequence"/>
</dbReference>
<protein>
    <recommendedName>
        <fullName evidence="2">Phage-Barnase-EndoU-ColicinE5/D-RelE-like nuclease domain-containing protein</fullName>
    </recommendedName>
</protein>
<dbReference type="AlphaFoldDB" id="A0AA90Q229"/>
<feature type="region of interest" description="Disordered" evidence="1">
    <location>
        <begin position="160"/>
        <end position="192"/>
    </location>
</feature>
<evidence type="ECO:0000259" key="2">
    <source>
        <dbReference type="Pfam" id="PF18809"/>
    </source>
</evidence>
<reference evidence="3 5" key="3">
    <citation type="journal article" date="2024" name="Syst. Appl. Microbiol.">
        <title>Helicobacter cappadocius sp. nov., from lizards: The first psychrotrophic Helicobacter species.</title>
        <authorList>
            <person name="Aydin F."/>
            <person name="Tarhane S."/>
            <person name="Karakaya E."/>
            <person name="Abay S."/>
            <person name="Kayman T."/>
            <person name="Guran O."/>
            <person name="Bozkurt E."/>
            <person name="Uzum N."/>
            <person name="Avci A."/>
            <person name="Olgun K."/>
            <person name="Jablonski D."/>
            <person name="Guran C."/>
            <person name="Burcin Saticioglu I."/>
        </authorList>
    </citation>
    <scope>NUCLEOTIDE SEQUENCE [LARGE SCALE GENOMIC DNA]</scope>
    <source>
        <strain evidence="3">Faydin-H75</strain>
        <strain evidence="5">faydin-H76</strain>
    </source>
</reference>
<sequence>MTTDFYTGSDFTKEYYHKEQLAVIKLLMEKQGFIKGAFYREDTGDIDLLWGNEDFGLCHILKRRSEQFGEEKALRFISHLQENIRNGVIVKAKHGRIGIITNKSTIILEQCQDNHFILTAYIDRTNELRLENLQSVHDIDFIDESVSRLNKGFDVLSSNQSHNPILPKKIEPKPQRQKENEIIPTPNKRRGR</sequence>
<accession>A0AA90Q229</accession>
<name>A0AA90Q229_9HELI</name>
<dbReference type="InterPro" id="IPR041092">
    <property type="entry name" value="PBECR1"/>
</dbReference>
<keyword evidence="6" id="KW-1185">Reference proteome</keyword>